<gene>
    <name evidence="7" type="primary">sppA</name>
    <name evidence="7" type="ORF">C5689_05050</name>
</gene>
<dbReference type="InterPro" id="IPR029045">
    <property type="entry name" value="ClpP/crotonase-like_dom_sf"/>
</dbReference>
<evidence type="ECO:0000256" key="1">
    <source>
        <dbReference type="ARBA" id="ARBA00008683"/>
    </source>
</evidence>
<reference evidence="7 8" key="1">
    <citation type="journal article" date="2018" name="Appl. Microbiol. Biotechnol.">
        <title>Co-cultivation of the strictly anaerobic methanogen Methanosarcina barkeri with aerobic methanotrophs in an oxygen-limited membrane bioreactor.</title>
        <authorList>
            <person name="In 't Zandt M.H."/>
            <person name="van den Bosch T.J.M."/>
            <person name="Rijkers R."/>
            <person name="van Kessel M.A.H.J."/>
            <person name="Jetten M.S.M."/>
            <person name="Welte C.U."/>
        </authorList>
    </citation>
    <scope>NUCLEOTIDE SEQUENCE [LARGE SCALE GENOMIC DNA]</scope>
    <source>
        <strain evidence="7 8">DSM 17706</strain>
    </source>
</reference>
<dbReference type="InterPro" id="IPR004635">
    <property type="entry name" value="Pept_S49_SppA"/>
</dbReference>
<comment type="similarity">
    <text evidence="1">Belongs to the peptidase S49 family.</text>
</comment>
<dbReference type="InterPro" id="IPR047272">
    <property type="entry name" value="S49_SppA_C"/>
</dbReference>
<keyword evidence="3" id="KW-0378">Hydrolase</keyword>
<evidence type="ECO:0000313" key="8">
    <source>
        <dbReference type="Proteomes" id="UP000245137"/>
    </source>
</evidence>
<keyword evidence="5" id="KW-0472">Membrane</keyword>
<dbReference type="Pfam" id="PF01343">
    <property type="entry name" value="Peptidase_S49"/>
    <property type="match status" value="1"/>
</dbReference>
<accession>A0A2U1ST72</accession>
<dbReference type="PANTHER" id="PTHR42987:SF6">
    <property type="entry name" value="PROTEINASE IV"/>
    <property type="match status" value="1"/>
</dbReference>
<keyword evidence="4" id="KW-0720">Serine protease</keyword>
<feature type="transmembrane region" description="Helical" evidence="5">
    <location>
        <begin position="20"/>
        <end position="40"/>
    </location>
</feature>
<evidence type="ECO:0000256" key="4">
    <source>
        <dbReference type="ARBA" id="ARBA00022825"/>
    </source>
</evidence>
<organism evidence="7 8">
    <name type="scientific">Methylosinus sporium</name>
    <dbReference type="NCBI Taxonomy" id="428"/>
    <lineage>
        <taxon>Bacteria</taxon>
        <taxon>Pseudomonadati</taxon>
        <taxon>Pseudomonadota</taxon>
        <taxon>Alphaproteobacteria</taxon>
        <taxon>Hyphomicrobiales</taxon>
        <taxon>Methylocystaceae</taxon>
        <taxon>Methylosinus</taxon>
    </lineage>
</organism>
<evidence type="ECO:0000313" key="7">
    <source>
        <dbReference type="EMBL" id="PWB94821.1"/>
    </source>
</evidence>
<evidence type="ECO:0000256" key="5">
    <source>
        <dbReference type="SAM" id="Phobius"/>
    </source>
</evidence>
<keyword evidence="2" id="KW-0645">Protease</keyword>
<protein>
    <submittedName>
        <fullName evidence="7">Signal peptide peptidase SppA</fullName>
    </submittedName>
</protein>
<dbReference type="AlphaFoldDB" id="A0A2U1ST72"/>
<keyword evidence="8" id="KW-1185">Reference proteome</keyword>
<dbReference type="NCBIfam" id="TIGR00706">
    <property type="entry name" value="SppA_dom"/>
    <property type="match status" value="1"/>
</dbReference>
<comment type="caution">
    <text evidence="7">The sequence shown here is derived from an EMBL/GenBank/DDBJ whole genome shotgun (WGS) entry which is preliminary data.</text>
</comment>
<evidence type="ECO:0000259" key="6">
    <source>
        <dbReference type="Pfam" id="PF01343"/>
    </source>
</evidence>
<proteinExistence type="inferred from homology"/>
<dbReference type="OrthoDB" id="9764363at2"/>
<keyword evidence="5" id="KW-1133">Transmembrane helix</keyword>
<dbReference type="PANTHER" id="PTHR42987">
    <property type="entry name" value="PEPTIDASE S49"/>
    <property type="match status" value="1"/>
</dbReference>
<dbReference type="InterPro" id="IPR002142">
    <property type="entry name" value="Peptidase_S49"/>
</dbReference>
<dbReference type="GO" id="GO:0008236">
    <property type="term" value="F:serine-type peptidase activity"/>
    <property type="evidence" value="ECO:0007669"/>
    <property type="project" value="UniProtKB-KW"/>
</dbReference>
<dbReference type="EMBL" id="PUIV01000005">
    <property type="protein sequence ID" value="PWB94821.1"/>
    <property type="molecule type" value="Genomic_DNA"/>
</dbReference>
<evidence type="ECO:0000256" key="3">
    <source>
        <dbReference type="ARBA" id="ARBA00022801"/>
    </source>
</evidence>
<dbReference type="GO" id="GO:0006508">
    <property type="term" value="P:proteolysis"/>
    <property type="evidence" value="ECO:0007669"/>
    <property type="project" value="UniProtKB-KW"/>
</dbReference>
<dbReference type="Gene3D" id="6.20.330.10">
    <property type="match status" value="1"/>
</dbReference>
<dbReference type="SUPFAM" id="SSF52096">
    <property type="entry name" value="ClpP/crotonase"/>
    <property type="match status" value="1"/>
</dbReference>
<dbReference type="CDD" id="cd07023">
    <property type="entry name" value="S49_Sppa_N_C"/>
    <property type="match status" value="1"/>
</dbReference>
<evidence type="ECO:0000256" key="2">
    <source>
        <dbReference type="ARBA" id="ARBA00022670"/>
    </source>
</evidence>
<feature type="domain" description="Peptidase S49" evidence="6">
    <location>
        <begin position="109"/>
        <end position="259"/>
    </location>
</feature>
<name>A0A2U1ST72_METSR</name>
<dbReference type="Gene3D" id="3.90.226.10">
    <property type="entry name" value="2-enoyl-CoA Hydratase, Chain A, domain 1"/>
    <property type="match status" value="1"/>
</dbReference>
<sequence length="324" mass="34350">MSLPNEYLIDRRRLRRKLGFWRVLAVLAVGAAGLAAFARFGDGGPGPAAKLSPHIARLSISGIITGDKATLDLVKSIGESHASAVLLNIDSPGGTTTGSEKLHDELRRLAEKKPMVAVVGTIAASGAYIAAIASDEIFASGNSLVGSIGVLFQFPNVSRLLDTMGVKVEEVKSSPLKAAPNGLEPTSEAAREAIAALVADSYDWFKKLVKDRRKLDDEELAKVVDGRVFTGRQGLPLKLVDKLGGEREAIEWLETNKGVAKKLPVRDWKEKSTLEKFGLVDSMASAARGLGLSALAAALERIGAVAQQGLLDGMVAIWHAPTPD</sequence>
<dbReference type="Proteomes" id="UP000245137">
    <property type="component" value="Unassembled WGS sequence"/>
</dbReference>
<dbReference type="RefSeq" id="WP_108916193.1">
    <property type="nucleotide sequence ID" value="NZ_BGJY01000005.1"/>
</dbReference>
<keyword evidence="5" id="KW-0812">Transmembrane</keyword>